<name>A0ABX1SA69_9PSEU</name>
<feature type="region of interest" description="Disordered" evidence="1">
    <location>
        <begin position="1162"/>
        <end position="1218"/>
    </location>
</feature>
<feature type="compositionally biased region" description="Pro residues" evidence="1">
    <location>
        <begin position="1261"/>
        <end position="1282"/>
    </location>
</feature>
<feature type="region of interest" description="Disordered" evidence="1">
    <location>
        <begin position="1456"/>
        <end position="1478"/>
    </location>
</feature>
<gene>
    <name evidence="2" type="ORF">HF526_10895</name>
</gene>
<reference evidence="2 3" key="1">
    <citation type="submission" date="2020-04" db="EMBL/GenBank/DDBJ databases">
        <authorList>
            <person name="Klaysubun C."/>
            <person name="Duangmal K."/>
            <person name="Lipun K."/>
        </authorList>
    </citation>
    <scope>NUCLEOTIDE SEQUENCE [LARGE SCALE GENOMIC DNA]</scope>
    <source>
        <strain evidence="2 3">K10HN5</strain>
    </source>
</reference>
<feature type="region of interest" description="Disordered" evidence="1">
    <location>
        <begin position="1255"/>
        <end position="1292"/>
    </location>
</feature>
<evidence type="ECO:0000256" key="1">
    <source>
        <dbReference type="SAM" id="MobiDB-lite"/>
    </source>
</evidence>
<feature type="compositionally biased region" description="Gly residues" evidence="1">
    <location>
        <begin position="1003"/>
        <end position="1014"/>
    </location>
</feature>
<sequence length="1722" mass="178808">MDEVRRTVEQTLSTQASSIRGLDMLSSVLRHDPQRLAGNGEAFPLTVRGQPFEARVRIEVTPTSGTGASGPRVTSEPSVRGERGTDQTNTRAPGWQPSVSARFGAVGGYGGARVKFQLPSSTTTTHAARATVGDERAIKASHDPEQDIPARVHISVTDRQGRPVGDGGAVPGTARGWSYPVELDAQPGPSRMLDDGSGATMTDVVPHSVRTDGGRDLHSQVAGLLPPKVTAMGAPGRQDLHTFLSDHGLRNRFTAMLHDWVSSPPLVSSDGRHRAQVQARLVPETGSRAGRLSGGLTADSRAEFVADRSAKSEGGGELELSGGARTSPHPIGGGGAMSVSVGGSAQRETRTTHIDVYRKAHTMSGPVDLHDLGMRLEVRVVVGPRNDAPPHGGSVTAGVDARVWMTPGQAAKVGLAAGADAAGSAAGPGGGTMHPPAYLAHGLGLGDARVRSLGSGPRDLLAQARSALAQVPGYRELVADPESGAVPHSRTSTVAPITDLHRTLENFLSHEHLSARMDSILAGGIDQPFVREGGTATTYVNLNVRGHLDGVTDTGPVSGSGLKVVSGGRARLGHTAGAKRSVGVGFSAWAVFGVPLALLSAVASLGGKYQWRRTTGAGPEIGDQFTTRTGSDVHEVQGRIRYEITVTEHHRAADWVRTLPVGKPGLHQPAVTTVVRTRGPGETGGTSLLEPLESPITLHVPADDLRSTPVDRPPAPPSTEPLPNPPRLDGPTEPGTPLSPHSSLLVVGGAATIKKAALDALGEATHGDEVLTLAGSSGAKALSDALSPERLITDRALLRGGIVVEDLVYERRLVDRVGAVRVAMTVENPTLIPDGDRLPVSTDRTQQAAALGGYTVKSGKESTWEFGVRGTGSVGDRTHSAPMYAGDPAPMRAGDPPRVVGSGQVSAELTLSRTTGTANSASAGGERSVLASGRRTFAVQADGLVTVTAQARLRNVVRDAVAPAPTGLAGRQVRLPGAVFLRVDEVQARAWGLLPAPLDRPGLGAGPHGAGSHGAGSHTAGHEQPSSPTIPGRPALDTVVLENPDILGDQLGALADRLRGSDSGPLPHSVLGDAMATLHRIREQLTETTAHGLLGSLLGPGVPLLNSEPRLLGHTDVEVRLVAKRIDPPRSLGLVHDGADIRDKVTSVQSDERTRATAIGIRGTTSATLGTRRPGPSHDGSSALAAGPTGTVGRSSAHKGTDSDVTRTVRITNSKGPSARFTMPVRLQVEVRSGGALQAQHVGRISDLVLRAPADDLSTLPQPPRDTSPPPPSHPAPVPGPDGKPSAARTHEAALTWQAQGSPLPEQLRVVSAGGGPAAVDHAVVSLLHEAGIDPRLTHPGGPVRHGLDALMSPEMWRALGPQMLRGGWTLPTLHSTEVGGPSVRVQIYARTTSPVTHGVSHSFDVTDGIRYREGRDTEFVTTRQRGAGGTLAPSGRQPIIGQGTADLGATVRSENTATPKAGGHEPNENTRSGATRLVGGPTEYRVVVEVDQRRPWSAPRVLVADVHQDAGLTLRMTEGEAEARFGPLPEPVSRHAEEVRDAAARWRTAEKALEKLTGERDALWWAAPPADRMIIAATGDAHTAEARAASGAEQLADLEFRVDALTAMVGADPLGSSALHAELTGAQAEVAALKARIARDGDLARVLRDHEKAGAARDQARAEWMRAKAALDQALAAVADGGDAGGNTTATVAVGDSLSAEDFDRIVNPGPAPGLPASVSL</sequence>
<keyword evidence="3" id="KW-1185">Reference proteome</keyword>
<protein>
    <submittedName>
        <fullName evidence="2">Uncharacterized protein</fullName>
    </submittedName>
</protein>
<dbReference type="EMBL" id="JAAXLA010000015">
    <property type="protein sequence ID" value="NMH97814.1"/>
    <property type="molecule type" value="Genomic_DNA"/>
</dbReference>
<feature type="region of interest" description="Disordered" evidence="1">
    <location>
        <begin position="60"/>
        <end position="98"/>
    </location>
</feature>
<feature type="region of interest" description="Disordered" evidence="1">
    <location>
        <begin position="1002"/>
        <end position="1033"/>
    </location>
</feature>
<evidence type="ECO:0000313" key="3">
    <source>
        <dbReference type="Proteomes" id="UP000820669"/>
    </source>
</evidence>
<comment type="caution">
    <text evidence="2">The sequence shown here is derived from an EMBL/GenBank/DDBJ whole genome shotgun (WGS) entry which is preliminary data.</text>
</comment>
<proteinExistence type="predicted"/>
<accession>A0ABX1SA69</accession>
<feature type="region of interest" description="Disordered" evidence="1">
    <location>
        <begin position="700"/>
        <end position="743"/>
    </location>
</feature>
<feature type="region of interest" description="Disordered" evidence="1">
    <location>
        <begin position="158"/>
        <end position="180"/>
    </location>
</feature>
<dbReference type="Proteomes" id="UP000820669">
    <property type="component" value="Unassembled WGS sequence"/>
</dbReference>
<feature type="region of interest" description="Disordered" evidence="1">
    <location>
        <begin position="306"/>
        <end position="345"/>
    </location>
</feature>
<dbReference type="RefSeq" id="WP_169381253.1">
    <property type="nucleotide sequence ID" value="NZ_JAAXLA010000015.1"/>
</dbReference>
<evidence type="ECO:0000313" key="2">
    <source>
        <dbReference type="EMBL" id="NMH97814.1"/>
    </source>
</evidence>
<feature type="compositionally biased region" description="Pro residues" evidence="1">
    <location>
        <begin position="711"/>
        <end position="728"/>
    </location>
</feature>
<organism evidence="2 3">
    <name type="scientific">Pseudonocardia acidicola</name>
    <dbReference type="NCBI Taxonomy" id="2724939"/>
    <lineage>
        <taxon>Bacteria</taxon>
        <taxon>Bacillati</taxon>
        <taxon>Actinomycetota</taxon>
        <taxon>Actinomycetes</taxon>
        <taxon>Pseudonocardiales</taxon>
        <taxon>Pseudonocardiaceae</taxon>
        <taxon>Pseudonocardia</taxon>
    </lineage>
</organism>